<accession>A0A5C6MP99</accession>
<evidence type="ECO:0000313" key="2">
    <source>
        <dbReference type="EMBL" id="TWW57104.1"/>
    </source>
</evidence>
<evidence type="ECO:0000313" key="3">
    <source>
        <dbReference type="Proteomes" id="UP000324091"/>
    </source>
</evidence>
<proteinExistence type="predicted"/>
<dbReference type="AlphaFoldDB" id="A0A5C6MP99"/>
<protein>
    <submittedName>
        <fullName evidence="2">Uncharacterized protein</fullName>
    </submittedName>
</protein>
<keyword evidence="3" id="KW-1185">Reference proteome</keyword>
<gene>
    <name evidence="2" type="ORF">D4764_08G0010910</name>
</gene>
<organism evidence="2 3">
    <name type="scientific">Takifugu flavidus</name>
    <name type="common">sansaifugu</name>
    <dbReference type="NCBI Taxonomy" id="433684"/>
    <lineage>
        <taxon>Eukaryota</taxon>
        <taxon>Metazoa</taxon>
        <taxon>Chordata</taxon>
        <taxon>Craniata</taxon>
        <taxon>Vertebrata</taxon>
        <taxon>Euteleostomi</taxon>
        <taxon>Actinopterygii</taxon>
        <taxon>Neopterygii</taxon>
        <taxon>Teleostei</taxon>
        <taxon>Neoteleostei</taxon>
        <taxon>Acanthomorphata</taxon>
        <taxon>Eupercaria</taxon>
        <taxon>Tetraodontiformes</taxon>
        <taxon>Tetradontoidea</taxon>
        <taxon>Tetraodontidae</taxon>
        <taxon>Takifugu</taxon>
    </lineage>
</organism>
<dbReference type="EMBL" id="RHFK02000021">
    <property type="protein sequence ID" value="TWW57104.1"/>
    <property type="molecule type" value="Genomic_DNA"/>
</dbReference>
<feature type="compositionally biased region" description="Polar residues" evidence="1">
    <location>
        <begin position="69"/>
        <end position="96"/>
    </location>
</feature>
<evidence type="ECO:0000256" key="1">
    <source>
        <dbReference type="SAM" id="MobiDB-lite"/>
    </source>
</evidence>
<comment type="caution">
    <text evidence="2">The sequence shown here is derived from an EMBL/GenBank/DDBJ whole genome shotgun (WGS) entry which is preliminary data.</text>
</comment>
<dbReference type="Proteomes" id="UP000324091">
    <property type="component" value="Chromosome 8"/>
</dbReference>
<reference evidence="2 3" key="1">
    <citation type="submission" date="2019-04" db="EMBL/GenBank/DDBJ databases">
        <title>Chromosome genome assembly for Takifugu flavidus.</title>
        <authorList>
            <person name="Xiao S."/>
        </authorList>
    </citation>
    <scope>NUCLEOTIDE SEQUENCE [LARGE SCALE GENOMIC DNA]</scope>
    <source>
        <strain evidence="2">HTHZ2018</strain>
        <tissue evidence="2">Muscle</tissue>
    </source>
</reference>
<name>A0A5C6MP99_9TELE</name>
<sequence>MWWIQPGRAHPARSPLKSNISFVKYLDFARLLVLCLSSSCCPPGFDPFDLNGKFGPIHWLKKTARTHVCRSNGSSRDHQTGPNPQTQTGDVGTSTPPSAPPEISGADVKLSISVSECGLILGRHCEMAEDLDHRAGRPAHTGHSRSINHGPLVRPWSAGATTSPSIHAAALRVLMLAMLRSACSAPPAVMASVRQPRNHGTADAKD</sequence>
<feature type="region of interest" description="Disordered" evidence="1">
    <location>
        <begin position="68"/>
        <end position="105"/>
    </location>
</feature>